<evidence type="ECO:0000256" key="1">
    <source>
        <dbReference type="SAM" id="MobiDB-lite"/>
    </source>
</evidence>
<accession>A0A9W7BZN7</accession>
<gene>
    <name evidence="2" type="ORF">TrVE_jg8128</name>
</gene>
<feature type="region of interest" description="Disordered" evidence="1">
    <location>
        <begin position="160"/>
        <end position="191"/>
    </location>
</feature>
<evidence type="ECO:0000313" key="2">
    <source>
        <dbReference type="EMBL" id="GMH96549.1"/>
    </source>
</evidence>
<name>A0A9W7BZN7_9STRA</name>
<keyword evidence="3" id="KW-1185">Reference proteome</keyword>
<evidence type="ECO:0000313" key="3">
    <source>
        <dbReference type="Proteomes" id="UP001165160"/>
    </source>
</evidence>
<dbReference type="AlphaFoldDB" id="A0A9W7BZN7"/>
<proteinExistence type="predicted"/>
<sequence>MSVGATAICIPGATSGHKNDYDIASTGAPTKETYADNITETSLNYIVERTSTNRKGVQTKRTEYIPKHGGELSTVIKILVGSFTAGPSIFDSEAAAGWGMTHIKDESKEEEKERLEMSRKGSKPFNVKYLPKVRALFEEDVGEENVGAWSTAYTARQFYPSDKHLHPPTTLNGRSEAIQQTSLSTMSKPST</sequence>
<reference evidence="3" key="1">
    <citation type="journal article" date="2023" name="Commun. Biol.">
        <title>Genome analysis of Parmales, the sister group of diatoms, reveals the evolutionary specialization of diatoms from phago-mixotrophs to photoautotrophs.</title>
        <authorList>
            <person name="Ban H."/>
            <person name="Sato S."/>
            <person name="Yoshikawa S."/>
            <person name="Yamada K."/>
            <person name="Nakamura Y."/>
            <person name="Ichinomiya M."/>
            <person name="Sato N."/>
            <person name="Blanc-Mathieu R."/>
            <person name="Endo H."/>
            <person name="Kuwata A."/>
            <person name="Ogata H."/>
        </authorList>
    </citation>
    <scope>NUCLEOTIDE SEQUENCE [LARGE SCALE GENOMIC DNA]</scope>
    <source>
        <strain evidence="3">NIES 3699</strain>
    </source>
</reference>
<dbReference type="EMBL" id="BRXX01000186">
    <property type="protein sequence ID" value="GMH96549.1"/>
    <property type="molecule type" value="Genomic_DNA"/>
</dbReference>
<protein>
    <submittedName>
        <fullName evidence="2">Uncharacterized protein</fullName>
    </submittedName>
</protein>
<organism evidence="2 3">
    <name type="scientific">Triparma verrucosa</name>
    <dbReference type="NCBI Taxonomy" id="1606542"/>
    <lineage>
        <taxon>Eukaryota</taxon>
        <taxon>Sar</taxon>
        <taxon>Stramenopiles</taxon>
        <taxon>Ochrophyta</taxon>
        <taxon>Bolidophyceae</taxon>
        <taxon>Parmales</taxon>
        <taxon>Triparmaceae</taxon>
        <taxon>Triparma</taxon>
    </lineage>
</organism>
<dbReference type="Proteomes" id="UP001165160">
    <property type="component" value="Unassembled WGS sequence"/>
</dbReference>
<comment type="caution">
    <text evidence="2">The sequence shown here is derived from an EMBL/GenBank/DDBJ whole genome shotgun (WGS) entry which is preliminary data.</text>
</comment>
<feature type="compositionally biased region" description="Polar residues" evidence="1">
    <location>
        <begin position="169"/>
        <end position="191"/>
    </location>
</feature>